<evidence type="ECO:0000313" key="1">
    <source>
        <dbReference type="EMBL" id="MEQ2253989.1"/>
    </source>
</evidence>
<accession>A0ABV0VA81</accession>
<dbReference type="EMBL" id="JAHRIQ010101964">
    <property type="protein sequence ID" value="MEQ2253989.1"/>
    <property type="molecule type" value="Genomic_DNA"/>
</dbReference>
<proteinExistence type="predicted"/>
<dbReference type="Proteomes" id="UP001482620">
    <property type="component" value="Unassembled WGS sequence"/>
</dbReference>
<name>A0ABV0VA81_9TELE</name>
<sequence>MEREFDREVVDVRGAAARLWVDLETQLINLQALVLQTRGKQEGEKIRKKIDTKVRQTMKADGINFTDKCDLGDWLRKKLNTACDQTVASFNLFCASSVFFFAKYRTNLNKIDKEERFWADILLIYQAGHLQM</sequence>
<comment type="caution">
    <text evidence="1">The sequence shown here is derived from an EMBL/GenBank/DDBJ whole genome shotgun (WGS) entry which is preliminary data.</text>
</comment>
<evidence type="ECO:0000313" key="2">
    <source>
        <dbReference type="Proteomes" id="UP001482620"/>
    </source>
</evidence>
<organism evidence="1 2">
    <name type="scientific">Ilyodon furcidens</name>
    <name type="common">goldbreast splitfin</name>
    <dbReference type="NCBI Taxonomy" id="33524"/>
    <lineage>
        <taxon>Eukaryota</taxon>
        <taxon>Metazoa</taxon>
        <taxon>Chordata</taxon>
        <taxon>Craniata</taxon>
        <taxon>Vertebrata</taxon>
        <taxon>Euteleostomi</taxon>
        <taxon>Actinopterygii</taxon>
        <taxon>Neopterygii</taxon>
        <taxon>Teleostei</taxon>
        <taxon>Neoteleostei</taxon>
        <taxon>Acanthomorphata</taxon>
        <taxon>Ovalentaria</taxon>
        <taxon>Atherinomorphae</taxon>
        <taxon>Cyprinodontiformes</taxon>
        <taxon>Goodeidae</taxon>
        <taxon>Ilyodon</taxon>
    </lineage>
</organism>
<keyword evidence="2" id="KW-1185">Reference proteome</keyword>
<gene>
    <name evidence="1" type="ORF">ILYODFUR_038268</name>
</gene>
<reference evidence="1 2" key="1">
    <citation type="submission" date="2021-06" db="EMBL/GenBank/DDBJ databases">
        <authorList>
            <person name="Palmer J.M."/>
        </authorList>
    </citation>
    <scope>NUCLEOTIDE SEQUENCE [LARGE SCALE GENOMIC DNA]</scope>
    <source>
        <strain evidence="2">if_2019</strain>
        <tissue evidence="1">Muscle</tissue>
    </source>
</reference>
<protein>
    <submittedName>
        <fullName evidence="1">Uncharacterized protein</fullName>
    </submittedName>
</protein>